<gene>
    <name evidence="3" type="ORF">LFA_2884</name>
</gene>
<organism evidence="3 4">
    <name type="scientific">Legionella fallonii LLAP-10</name>
    <dbReference type="NCBI Taxonomy" id="1212491"/>
    <lineage>
        <taxon>Bacteria</taxon>
        <taxon>Pseudomonadati</taxon>
        <taxon>Pseudomonadota</taxon>
        <taxon>Gammaproteobacteria</taxon>
        <taxon>Legionellales</taxon>
        <taxon>Legionellaceae</taxon>
        <taxon>Legionella</taxon>
    </lineage>
</organism>
<dbReference type="STRING" id="1212491.LFA_2884"/>
<dbReference type="Proteomes" id="UP000032430">
    <property type="component" value="Chromosome I"/>
</dbReference>
<keyword evidence="1" id="KW-1133">Transmembrane helix</keyword>
<dbReference type="Pfam" id="PF07916">
    <property type="entry name" value="TraG_N"/>
    <property type="match status" value="1"/>
</dbReference>
<sequence>MIEMAVTMQIYTITGGELLKAFYNATAAMFHYDGILGIFRTAIIIGGVCTVGQFIVKRDVRSMFFYILKYAFVISFILTPTCNLQIHDRTDPLRPDLTVDNVPLILGVVGGLSSQLSDKVTRLFEFFFHSPNDMDYSQTGMIMGAKLFLSASNIKITDPLFNANMQKFMQQCVFYDVMYGRYGLKDINQARDIWELVKSNASVARGFIYDGSFKSCMEAASLLDSAWSGVIEDAKSKYAGFAFGNHSDALANFEKYLPQAYNHLTAMSGDAAALIRQNMMANAIRDGVFSMGARVNSKAAIESFSASRAQDKIPAALSNIGLMSAYWLPMLQSLLFCIVIGCFIFVLFFFPFPSGISFFQFYATLYVWLALWAPMFTVINYIMTILAQFSLSFVSTGATTLAYQTGMNQVYENMAALGGYLVLATTTLSYMLISRHVGSFVSLTQQPTGIVQNAASSAAEEAQMGNYSYGNTSFANHNGFNSSSFHNDQNARISLGGIETSLDSGSIARISRDGSETLTMATATSHTPLNIQLGESTRSAFSELSDSAKSAGFNKSIASSEHYAASLRSLAELGETQSHGEQSGQGHQISTSAGFNAAASKISNLIDTFAHDHNISRDDATKVLSAASINLGGSFGFGTGSAVPGAKGNIEIGGNVRHERDKSESHQDARLMNEARRFSEEHHFTDVVNEARQATKDDHFRTSDDFSGRLANNFSAGFDKSMQYRDEAVASFSESESYHRQATTSSEQTASINLDAQTGFIDWLSHHRAPNSQGTIGLQQAEWLIRHDPELAQSYARQFVGEKTAQSISQFQKNHPINESQVHQKNEGFKSRIAGSAGVDHALGDYTNTFNDRAKNINAGSVNKDSVSAVDKDFARAKSEMSKNVEGIVQDGSQVMQDVIVAQANKDVK</sequence>
<dbReference type="HOGENOM" id="CLU_005197_1_0_6"/>
<reference evidence="4" key="1">
    <citation type="submission" date="2014-09" db="EMBL/GenBank/DDBJ databases">
        <authorList>
            <person name="Gomez-Valero L."/>
        </authorList>
    </citation>
    <scope>NUCLEOTIDE SEQUENCE [LARGE SCALE GENOMIC DNA]</scope>
    <source>
        <strain evidence="4">ATCC700992</strain>
    </source>
</reference>
<dbReference type="KEGG" id="lfa:LFA_2884"/>
<feature type="transmembrane region" description="Helical" evidence="1">
    <location>
        <begin position="63"/>
        <end position="81"/>
    </location>
</feature>
<feature type="transmembrane region" description="Helical" evidence="1">
    <location>
        <begin position="35"/>
        <end position="56"/>
    </location>
</feature>
<feature type="transmembrane region" description="Helical" evidence="1">
    <location>
        <begin position="326"/>
        <end position="350"/>
    </location>
</feature>
<protein>
    <submittedName>
        <fullName evidence="3">TraG</fullName>
    </submittedName>
</protein>
<dbReference type="AlphaFoldDB" id="A0A098G6Y9"/>
<dbReference type="InterPro" id="IPR012931">
    <property type="entry name" value="TraG_N_Proteobacteria"/>
</dbReference>
<feature type="domain" description="TraG N-terminal Proteobacteria" evidence="2">
    <location>
        <begin position="10"/>
        <end position="455"/>
    </location>
</feature>
<keyword evidence="1" id="KW-0472">Membrane</keyword>
<dbReference type="EMBL" id="LN614827">
    <property type="protein sequence ID" value="CEG58238.1"/>
    <property type="molecule type" value="Genomic_DNA"/>
</dbReference>
<keyword evidence="4" id="KW-1185">Reference proteome</keyword>
<proteinExistence type="predicted"/>
<evidence type="ECO:0000256" key="1">
    <source>
        <dbReference type="SAM" id="Phobius"/>
    </source>
</evidence>
<accession>A0A098G6Y9</accession>
<feature type="transmembrane region" description="Helical" evidence="1">
    <location>
        <begin position="415"/>
        <end position="433"/>
    </location>
</feature>
<name>A0A098G6Y9_9GAMM</name>
<evidence type="ECO:0000313" key="3">
    <source>
        <dbReference type="EMBL" id="CEG58238.1"/>
    </source>
</evidence>
<feature type="transmembrane region" description="Helical" evidence="1">
    <location>
        <begin position="381"/>
        <end position="403"/>
    </location>
</feature>
<dbReference type="OrthoDB" id="5555296at2"/>
<evidence type="ECO:0000259" key="2">
    <source>
        <dbReference type="Pfam" id="PF07916"/>
    </source>
</evidence>
<evidence type="ECO:0000313" key="4">
    <source>
        <dbReference type="Proteomes" id="UP000032430"/>
    </source>
</evidence>
<keyword evidence="1" id="KW-0812">Transmembrane</keyword>